<evidence type="ECO:0000313" key="2">
    <source>
        <dbReference type="Proteomes" id="UP000828048"/>
    </source>
</evidence>
<name>A0ACB7XPF1_9ERIC</name>
<proteinExistence type="predicted"/>
<organism evidence="1 2">
    <name type="scientific">Vaccinium darrowii</name>
    <dbReference type="NCBI Taxonomy" id="229202"/>
    <lineage>
        <taxon>Eukaryota</taxon>
        <taxon>Viridiplantae</taxon>
        <taxon>Streptophyta</taxon>
        <taxon>Embryophyta</taxon>
        <taxon>Tracheophyta</taxon>
        <taxon>Spermatophyta</taxon>
        <taxon>Magnoliopsida</taxon>
        <taxon>eudicotyledons</taxon>
        <taxon>Gunneridae</taxon>
        <taxon>Pentapetalae</taxon>
        <taxon>asterids</taxon>
        <taxon>Ericales</taxon>
        <taxon>Ericaceae</taxon>
        <taxon>Vaccinioideae</taxon>
        <taxon>Vaccinieae</taxon>
        <taxon>Vaccinium</taxon>
    </lineage>
</organism>
<accession>A0ACB7XPF1</accession>
<evidence type="ECO:0000313" key="1">
    <source>
        <dbReference type="EMBL" id="KAH7842819.1"/>
    </source>
</evidence>
<comment type="caution">
    <text evidence="1">The sequence shown here is derived from an EMBL/GenBank/DDBJ whole genome shotgun (WGS) entry which is preliminary data.</text>
</comment>
<dbReference type="Proteomes" id="UP000828048">
    <property type="component" value="Chromosome 1"/>
</dbReference>
<reference evidence="1 2" key="1">
    <citation type="journal article" date="2021" name="Hortic Res">
        <title>High-quality reference genome and annotation aids understanding of berry development for evergreen blueberry (Vaccinium darrowii).</title>
        <authorList>
            <person name="Yu J."/>
            <person name="Hulse-Kemp A.M."/>
            <person name="Babiker E."/>
            <person name="Staton M."/>
        </authorList>
    </citation>
    <scope>NUCLEOTIDE SEQUENCE [LARGE SCALE GENOMIC DNA]</scope>
    <source>
        <strain evidence="2">cv. NJ 8807/NJ 8810</strain>
        <tissue evidence="1">Young leaf</tissue>
    </source>
</reference>
<gene>
    <name evidence="1" type="ORF">Vadar_009539</name>
</gene>
<sequence>MPDYLPPELLINVLKRLPVKTLLRFRSVSKEWYSLITNPYFITQHLDRSLAAPHTLVRYCTFKPNQNPYSGIEHYSVRFDNNTAFDEYAKPECPFTSFGFCFRIVGSCNGLICLLDTFEGDVHNLLLWNPLIGKSVAVPRPEVSFTSGQCPDFCTYGFGFDESRNDYKVVAIMPPDQIQGFQSKQSQAAIYSLNSGIWREISPKGLRCSTSSTFGVQPAYLNGVAHWVGTDPRKRWREAECFCIVTFSMTDEVFGEIKLPEKGYVNVDNLLESKLCLSVSQESLAFIKVDCYYWVWVMKKYGMEESWALLFKVKTGSVWRGFVGFRMNGEFVVCTSSRSLVSTSSSSLVSYDHESKHVKDLGIPDSGIQKTMLVHSFHLENYVESLVLLEWGAYAPEHTGGTSYGSLMQNGLNEAEETEKLREEE</sequence>
<keyword evidence="2" id="KW-1185">Reference proteome</keyword>
<dbReference type="EMBL" id="CM037151">
    <property type="protein sequence ID" value="KAH7842819.1"/>
    <property type="molecule type" value="Genomic_DNA"/>
</dbReference>
<protein>
    <submittedName>
        <fullName evidence="1">Uncharacterized protein</fullName>
    </submittedName>
</protein>